<evidence type="ECO:0000313" key="3">
    <source>
        <dbReference type="Proteomes" id="UP000017836"/>
    </source>
</evidence>
<proteinExistence type="predicted"/>
<reference evidence="3" key="1">
    <citation type="journal article" date="2013" name="Science">
        <title>The Amborella genome and the evolution of flowering plants.</title>
        <authorList>
            <consortium name="Amborella Genome Project"/>
        </authorList>
    </citation>
    <scope>NUCLEOTIDE SEQUENCE [LARGE SCALE GENOMIC DNA]</scope>
</reference>
<gene>
    <name evidence="2" type="ORF">AMTR_s00103p00149490</name>
</gene>
<keyword evidence="3" id="KW-1185">Reference proteome</keyword>
<dbReference type="EMBL" id="KI394805">
    <property type="protein sequence ID" value="ERN00905.1"/>
    <property type="molecule type" value="Genomic_DNA"/>
</dbReference>
<keyword evidence="1" id="KW-0812">Transmembrane</keyword>
<dbReference type="AlphaFoldDB" id="W1P1S5"/>
<feature type="transmembrane region" description="Helical" evidence="1">
    <location>
        <begin position="39"/>
        <end position="58"/>
    </location>
</feature>
<sequence length="143" mass="15729">MANESSRFIIGSALAFGMGLFGLQFQALGKHPFTHHSHLYALCQVAIVMAFFASAAFIRGDLLTLKEGAGLSIVLAFTCLMWVGMSGPVRCVSWIAFSLLMVWKSRGFYRPLLETGKKGWKMLTIFITANWPQNPLSEPGSLP</sequence>
<feature type="transmembrane region" description="Helical" evidence="1">
    <location>
        <begin position="70"/>
        <end position="103"/>
    </location>
</feature>
<evidence type="ECO:0000256" key="1">
    <source>
        <dbReference type="SAM" id="Phobius"/>
    </source>
</evidence>
<protein>
    <submittedName>
        <fullName evidence="2">Uncharacterized protein</fullName>
    </submittedName>
</protein>
<feature type="transmembrane region" description="Helical" evidence="1">
    <location>
        <begin position="6"/>
        <end position="27"/>
    </location>
</feature>
<name>W1P1S5_AMBTC</name>
<keyword evidence="1" id="KW-0472">Membrane</keyword>
<dbReference type="Proteomes" id="UP000017836">
    <property type="component" value="Unassembled WGS sequence"/>
</dbReference>
<organism evidence="2 3">
    <name type="scientific">Amborella trichopoda</name>
    <dbReference type="NCBI Taxonomy" id="13333"/>
    <lineage>
        <taxon>Eukaryota</taxon>
        <taxon>Viridiplantae</taxon>
        <taxon>Streptophyta</taxon>
        <taxon>Embryophyta</taxon>
        <taxon>Tracheophyta</taxon>
        <taxon>Spermatophyta</taxon>
        <taxon>Magnoliopsida</taxon>
        <taxon>Amborellales</taxon>
        <taxon>Amborellaceae</taxon>
        <taxon>Amborella</taxon>
    </lineage>
</organism>
<dbReference type="Gramene" id="ERN00905">
    <property type="protein sequence ID" value="ERN00905"/>
    <property type="gene ID" value="AMTR_s00103p00149490"/>
</dbReference>
<keyword evidence="1" id="KW-1133">Transmembrane helix</keyword>
<accession>W1P1S5</accession>
<evidence type="ECO:0000313" key="2">
    <source>
        <dbReference type="EMBL" id="ERN00905.1"/>
    </source>
</evidence>
<dbReference type="HOGENOM" id="CLU_1899022_0_0_1"/>